<protein>
    <recommendedName>
        <fullName evidence="3">EF-hand domain-containing protein</fullName>
    </recommendedName>
</protein>
<proteinExistence type="predicted"/>
<dbReference type="EMBL" id="JAHSTV010000018">
    <property type="protein sequence ID" value="MBV4467148.1"/>
    <property type="molecule type" value="Genomic_DNA"/>
</dbReference>
<reference evidence="1" key="1">
    <citation type="submission" date="2021-06" db="EMBL/GenBank/DDBJ databases">
        <title>Updating the genus Pseudomonas: Description of 43 new species and partition of the Pseudomonas putida group.</title>
        <authorList>
            <person name="Girard L."/>
            <person name="Lood C."/>
            <person name="Vandamme P."/>
            <person name="Rokni-Zadeh H."/>
            <person name="Van Noort V."/>
            <person name="Hofte M."/>
            <person name="Lavigne R."/>
            <person name="De Mot R."/>
        </authorList>
    </citation>
    <scope>NUCLEOTIDE SEQUENCE</scope>
    <source>
        <strain evidence="1">SWRI79</strain>
    </source>
</reference>
<dbReference type="RefSeq" id="WP_217858698.1">
    <property type="nucleotide sequence ID" value="NZ_JAHSTV010000018.1"/>
</dbReference>
<comment type="caution">
    <text evidence="1">The sequence shown here is derived from an EMBL/GenBank/DDBJ whole genome shotgun (WGS) entry which is preliminary data.</text>
</comment>
<keyword evidence="2" id="KW-1185">Reference proteome</keyword>
<sequence>MPRKIFKTLPSRATLALLIDQAKQNLEGTVTYTASWLKVGGIGSPEWKVIGNKNKLVTVSFSELLSDGSLLTDPPNAQLLAAIQKQAFCIRARYLTPRVDHLAWLKYVRFYINLASWLCLYKDQYYPQTFGFKLLNKNACELLVNDYCKSGWAGALQLIPRLSEIFCEQIGEVYNGVELTQSQIATIVEHLKKNNLYKKNKIDTEHEFGLVSRTYLATILNTHITAFKHVHTRTFLRQFEVNLQKPVLVHGINIRAQYSSHKAPIFDIDASGEITKASLAQFLILVKSVAEGNPYLHDLMPRFEYNPNEELKNYDVKKEGHTRKIPYSIGMYAMDKAIEWVMVY</sequence>
<evidence type="ECO:0000313" key="1">
    <source>
        <dbReference type="EMBL" id="MBV4467148.1"/>
    </source>
</evidence>
<feature type="non-terminal residue" evidence="1">
    <location>
        <position position="344"/>
    </location>
</feature>
<accession>A0ABS6Q348</accession>
<evidence type="ECO:0008006" key="3">
    <source>
        <dbReference type="Google" id="ProtNLM"/>
    </source>
</evidence>
<dbReference type="Proteomes" id="UP000886900">
    <property type="component" value="Unassembled WGS sequence"/>
</dbReference>
<name>A0ABS6Q348_9PSED</name>
<evidence type="ECO:0000313" key="2">
    <source>
        <dbReference type="Proteomes" id="UP000886900"/>
    </source>
</evidence>
<gene>
    <name evidence="1" type="ORF">KVG95_27940</name>
</gene>
<organism evidence="1 2">
    <name type="scientific">Pseudomonas farris</name>
    <dbReference type="NCBI Taxonomy" id="2841207"/>
    <lineage>
        <taxon>Bacteria</taxon>
        <taxon>Pseudomonadati</taxon>
        <taxon>Pseudomonadota</taxon>
        <taxon>Gammaproteobacteria</taxon>
        <taxon>Pseudomonadales</taxon>
        <taxon>Pseudomonadaceae</taxon>
        <taxon>Pseudomonas</taxon>
    </lineage>
</organism>